<evidence type="ECO:0000256" key="1">
    <source>
        <dbReference type="ARBA" id="ARBA00001561"/>
    </source>
</evidence>
<dbReference type="EC" id="3.5.1.28" evidence="2"/>
<accession>A0A7C9ILS8</accession>
<organism evidence="6 7">
    <name type="scientific">Solidesulfovibrio aerotolerans</name>
    <dbReference type="NCBI Taxonomy" id="295255"/>
    <lineage>
        <taxon>Bacteria</taxon>
        <taxon>Pseudomonadati</taxon>
        <taxon>Thermodesulfobacteriota</taxon>
        <taxon>Desulfovibrionia</taxon>
        <taxon>Desulfovibrionales</taxon>
        <taxon>Desulfovibrionaceae</taxon>
        <taxon>Solidesulfovibrio</taxon>
    </lineage>
</organism>
<dbReference type="Gene3D" id="3.40.630.40">
    <property type="entry name" value="Zn-dependent exopeptidases"/>
    <property type="match status" value="1"/>
</dbReference>
<protein>
    <recommendedName>
        <fullName evidence="2">N-acetylmuramoyl-L-alanine amidase</fullName>
        <ecNumber evidence="2">3.5.1.28</ecNumber>
    </recommendedName>
</protein>
<gene>
    <name evidence="6" type="ORF">GTA51_02655</name>
</gene>
<keyword evidence="7" id="KW-1185">Reference proteome</keyword>
<dbReference type="GO" id="GO:0009253">
    <property type="term" value="P:peptidoglycan catabolic process"/>
    <property type="evidence" value="ECO:0007669"/>
    <property type="project" value="InterPro"/>
</dbReference>
<dbReference type="SUPFAM" id="SSF53187">
    <property type="entry name" value="Zn-dependent exopeptidases"/>
    <property type="match status" value="1"/>
</dbReference>
<comment type="caution">
    <text evidence="6">The sequence shown here is derived from an EMBL/GenBank/DDBJ whole genome shotgun (WGS) entry which is preliminary data.</text>
</comment>
<dbReference type="PROSITE" id="PS51257">
    <property type="entry name" value="PROKAR_LIPOPROTEIN"/>
    <property type="match status" value="1"/>
</dbReference>
<feature type="signal peptide" evidence="4">
    <location>
        <begin position="1"/>
        <end position="24"/>
    </location>
</feature>
<dbReference type="OrthoDB" id="5451849at2"/>
<dbReference type="CDD" id="cd02696">
    <property type="entry name" value="MurNAc-LAA"/>
    <property type="match status" value="1"/>
</dbReference>
<reference evidence="6 7" key="1">
    <citation type="submission" date="2020-01" db="EMBL/GenBank/DDBJ databases">
        <title>Genome sequence of Desulfovibrio aerotolerans DSM 16695(T).</title>
        <authorList>
            <person name="Karnachuk O."/>
            <person name="Avakyan M."/>
            <person name="Mardanov A."/>
            <person name="Kadnikov V."/>
            <person name="Ravin N."/>
        </authorList>
    </citation>
    <scope>NUCLEOTIDE SEQUENCE [LARGE SCALE GENOMIC DNA]</scope>
    <source>
        <strain evidence="6 7">DSM 16695</strain>
    </source>
</reference>
<dbReference type="InterPro" id="IPR002508">
    <property type="entry name" value="MurNAc-LAA_cat"/>
</dbReference>
<proteinExistence type="predicted"/>
<dbReference type="PANTHER" id="PTHR30404:SF0">
    <property type="entry name" value="N-ACETYLMURAMOYL-L-ALANINE AMIDASE AMIC"/>
    <property type="match status" value="1"/>
</dbReference>
<evidence type="ECO:0000313" key="6">
    <source>
        <dbReference type="EMBL" id="MYL82039.1"/>
    </source>
</evidence>
<dbReference type="EMBL" id="WVUD01000002">
    <property type="protein sequence ID" value="MYL82039.1"/>
    <property type="molecule type" value="Genomic_DNA"/>
</dbReference>
<dbReference type="GO" id="GO:0030288">
    <property type="term" value="C:outer membrane-bounded periplasmic space"/>
    <property type="evidence" value="ECO:0007669"/>
    <property type="project" value="TreeGrafter"/>
</dbReference>
<dbReference type="GO" id="GO:0008745">
    <property type="term" value="F:N-acetylmuramoyl-L-alanine amidase activity"/>
    <property type="evidence" value="ECO:0007669"/>
    <property type="project" value="UniProtKB-EC"/>
</dbReference>
<dbReference type="PANTHER" id="PTHR30404">
    <property type="entry name" value="N-ACETYLMURAMOYL-L-ALANINE AMIDASE"/>
    <property type="match status" value="1"/>
</dbReference>
<dbReference type="InterPro" id="IPR050695">
    <property type="entry name" value="N-acetylmuramoyl_amidase_3"/>
</dbReference>
<dbReference type="AlphaFoldDB" id="A0A7C9ILS8"/>
<name>A0A7C9ILS8_9BACT</name>
<feature type="chain" id="PRO_5029015837" description="N-acetylmuramoyl-L-alanine amidase" evidence="4">
    <location>
        <begin position="25"/>
        <end position="249"/>
    </location>
</feature>
<evidence type="ECO:0000256" key="2">
    <source>
        <dbReference type="ARBA" id="ARBA00011901"/>
    </source>
</evidence>
<feature type="domain" description="MurNAc-LAA" evidence="5">
    <location>
        <begin position="93"/>
        <end position="241"/>
    </location>
</feature>
<dbReference type="SMART" id="SM00646">
    <property type="entry name" value="Ami_3"/>
    <property type="match status" value="1"/>
</dbReference>
<keyword evidence="3" id="KW-0378">Hydrolase</keyword>
<keyword evidence="4" id="KW-0732">Signal</keyword>
<evidence type="ECO:0000256" key="4">
    <source>
        <dbReference type="SAM" id="SignalP"/>
    </source>
</evidence>
<dbReference type="RefSeq" id="WP_160958438.1">
    <property type="nucleotide sequence ID" value="NZ_WVUD01000002.1"/>
</dbReference>
<sequence>MTRRALAAGWCLITLLAATSGAFAGCLPAKLVVAIDAGHGPKAPGATSASGVAEYHFNLRLAGQVRDALYAAGFTKAFLIDPTGLDLPPAGRAKRANAAGTALLISIHHDSAQPQFFTSETVGGTTRRFCDHFAGYSLFYSGRNRHADDSLAFARLIGRQLRREGLPFTRHHAADVPGERRPLVDDELGVYRYDGLAVLHAAASPAVLVEAGVIVNRTEEAELAGPTRQMQTARAITRAVVNWCAGQRP</sequence>
<evidence type="ECO:0000313" key="7">
    <source>
        <dbReference type="Proteomes" id="UP000482487"/>
    </source>
</evidence>
<dbReference type="Proteomes" id="UP000482487">
    <property type="component" value="Unassembled WGS sequence"/>
</dbReference>
<evidence type="ECO:0000256" key="3">
    <source>
        <dbReference type="ARBA" id="ARBA00022801"/>
    </source>
</evidence>
<evidence type="ECO:0000259" key="5">
    <source>
        <dbReference type="SMART" id="SM00646"/>
    </source>
</evidence>
<dbReference type="Pfam" id="PF01520">
    <property type="entry name" value="Amidase_3"/>
    <property type="match status" value="1"/>
</dbReference>
<comment type="catalytic activity">
    <reaction evidence="1">
        <text>Hydrolyzes the link between N-acetylmuramoyl residues and L-amino acid residues in certain cell-wall glycopeptides.</text>
        <dbReference type="EC" id="3.5.1.28"/>
    </reaction>
</comment>